<gene>
    <name evidence="1" type="ORF">BCR34DRAFT_602625</name>
</gene>
<evidence type="ECO:0000313" key="1">
    <source>
        <dbReference type="EMBL" id="ORY09769.1"/>
    </source>
</evidence>
<sequence>MSGIIMGSIDSDETLLGLCASYAILASVEDCLNLMEQRQFCTNFFSLLVERDSHEGIAEIVNMPKSAVIELVEALLGPAIDKLLSLMSCLPPEPDELEEDSHIWTQRLARSVALLLDLGVDSYFGSHGSRFDVKYFKREMDFIRYFPKNVLGFECSMRPLACLDCFLDKKSVWVFQIGVDLAPWSLLSSEKREKLSILTTIDTFAHIRGPVWAELVEQDSSENPIKRIKKYHFSKGCIRPMAKSFVTSEVKGHWFSWPEEYRLRFSRYFTPQFEREPEVFLRLDDKLLIGAELLVN</sequence>
<dbReference type="EMBL" id="MCFA01000082">
    <property type="protein sequence ID" value="ORY09769.1"/>
    <property type="molecule type" value="Genomic_DNA"/>
</dbReference>
<keyword evidence="2" id="KW-1185">Reference proteome</keyword>
<proteinExistence type="predicted"/>
<dbReference type="OrthoDB" id="428577at2759"/>
<evidence type="ECO:0000313" key="2">
    <source>
        <dbReference type="Proteomes" id="UP000193144"/>
    </source>
</evidence>
<dbReference type="Proteomes" id="UP000193144">
    <property type="component" value="Unassembled WGS sequence"/>
</dbReference>
<dbReference type="STRING" id="1231657.A0A1Y1ZHV0"/>
<name>A0A1Y1ZHV0_9PLEO</name>
<dbReference type="AlphaFoldDB" id="A0A1Y1ZHV0"/>
<reference evidence="1 2" key="1">
    <citation type="submission" date="2016-07" db="EMBL/GenBank/DDBJ databases">
        <title>Pervasive Adenine N6-methylation of Active Genes in Fungi.</title>
        <authorList>
            <consortium name="DOE Joint Genome Institute"/>
            <person name="Mondo S.J."/>
            <person name="Dannebaum R.O."/>
            <person name="Kuo R.C."/>
            <person name="Labutti K."/>
            <person name="Haridas S."/>
            <person name="Kuo A."/>
            <person name="Salamov A."/>
            <person name="Ahrendt S.R."/>
            <person name="Lipzen A."/>
            <person name="Sullivan W."/>
            <person name="Andreopoulos W.B."/>
            <person name="Clum A."/>
            <person name="Lindquist E."/>
            <person name="Daum C."/>
            <person name="Ramamoorthy G.K."/>
            <person name="Gryganskyi A."/>
            <person name="Culley D."/>
            <person name="Magnuson J.K."/>
            <person name="James T.Y."/>
            <person name="O'Malley M.A."/>
            <person name="Stajich J.E."/>
            <person name="Spatafora J.W."/>
            <person name="Visel A."/>
            <person name="Grigoriev I.V."/>
        </authorList>
    </citation>
    <scope>NUCLEOTIDE SEQUENCE [LARGE SCALE GENOMIC DNA]</scope>
    <source>
        <strain evidence="1 2">CBS 115471</strain>
    </source>
</reference>
<organism evidence="1 2">
    <name type="scientific">Clohesyomyces aquaticus</name>
    <dbReference type="NCBI Taxonomy" id="1231657"/>
    <lineage>
        <taxon>Eukaryota</taxon>
        <taxon>Fungi</taxon>
        <taxon>Dikarya</taxon>
        <taxon>Ascomycota</taxon>
        <taxon>Pezizomycotina</taxon>
        <taxon>Dothideomycetes</taxon>
        <taxon>Pleosporomycetidae</taxon>
        <taxon>Pleosporales</taxon>
        <taxon>Lindgomycetaceae</taxon>
        <taxon>Clohesyomyces</taxon>
    </lineage>
</organism>
<comment type="caution">
    <text evidence="1">The sequence shown here is derived from an EMBL/GenBank/DDBJ whole genome shotgun (WGS) entry which is preliminary data.</text>
</comment>
<accession>A0A1Y1ZHV0</accession>
<protein>
    <submittedName>
        <fullName evidence="1">Uncharacterized protein</fullName>
    </submittedName>
</protein>